<accession>A0AAD6T3U5</accession>
<comment type="caution">
    <text evidence="1">The sequence shown here is derived from an EMBL/GenBank/DDBJ whole genome shotgun (WGS) entry which is preliminary data.</text>
</comment>
<sequence length="163" mass="18256">MSSFTFVCVPPSRTPQTRSLLMGLKTIIIRSRAALPEVFESIFAVVGPPSMREPPSKQRIVFYRLDKRGNQAPICHEPRTSLSPYTFAALKKYAQPSRWPSTLISMSLRRFLCPLLPLLPFGTHPASPTLRAPSAYLPTVDTIARIHGPADTVARIRTRLCWP</sequence>
<evidence type="ECO:0000313" key="2">
    <source>
        <dbReference type="Proteomes" id="UP001218188"/>
    </source>
</evidence>
<reference evidence="1" key="1">
    <citation type="submission" date="2023-03" db="EMBL/GenBank/DDBJ databases">
        <title>Massive genome expansion in bonnet fungi (Mycena s.s.) driven by repeated elements and novel gene families across ecological guilds.</title>
        <authorList>
            <consortium name="Lawrence Berkeley National Laboratory"/>
            <person name="Harder C.B."/>
            <person name="Miyauchi S."/>
            <person name="Viragh M."/>
            <person name="Kuo A."/>
            <person name="Thoen E."/>
            <person name="Andreopoulos B."/>
            <person name="Lu D."/>
            <person name="Skrede I."/>
            <person name="Drula E."/>
            <person name="Henrissat B."/>
            <person name="Morin E."/>
            <person name="Kohler A."/>
            <person name="Barry K."/>
            <person name="LaButti K."/>
            <person name="Morin E."/>
            <person name="Salamov A."/>
            <person name="Lipzen A."/>
            <person name="Mereny Z."/>
            <person name="Hegedus B."/>
            <person name="Baldrian P."/>
            <person name="Stursova M."/>
            <person name="Weitz H."/>
            <person name="Taylor A."/>
            <person name="Grigoriev I.V."/>
            <person name="Nagy L.G."/>
            <person name="Martin F."/>
            <person name="Kauserud H."/>
        </authorList>
    </citation>
    <scope>NUCLEOTIDE SEQUENCE</scope>
    <source>
        <strain evidence="1">CBHHK200</strain>
    </source>
</reference>
<keyword evidence="2" id="KW-1185">Reference proteome</keyword>
<protein>
    <submittedName>
        <fullName evidence="1">Uncharacterized protein</fullName>
    </submittedName>
</protein>
<proteinExistence type="predicted"/>
<organism evidence="1 2">
    <name type="scientific">Mycena alexandri</name>
    <dbReference type="NCBI Taxonomy" id="1745969"/>
    <lineage>
        <taxon>Eukaryota</taxon>
        <taxon>Fungi</taxon>
        <taxon>Dikarya</taxon>
        <taxon>Basidiomycota</taxon>
        <taxon>Agaricomycotina</taxon>
        <taxon>Agaricomycetes</taxon>
        <taxon>Agaricomycetidae</taxon>
        <taxon>Agaricales</taxon>
        <taxon>Marasmiineae</taxon>
        <taxon>Mycenaceae</taxon>
        <taxon>Mycena</taxon>
    </lineage>
</organism>
<dbReference type="EMBL" id="JARJCM010000027">
    <property type="protein sequence ID" value="KAJ7039304.1"/>
    <property type="molecule type" value="Genomic_DNA"/>
</dbReference>
<gene>
    <name evidence="1" type="ORF">C8F04DRAFT_304811</name>
</gene>
<dbReference type="AlphaFoldDB" id="A0AAD6T3U5"/>
<name>A0AAD6T3U5_9AGAR</name>
<evidence type="ECO:0000313" key="1">
    <source>
        <dbReference type="EMBL" id="KAJ7039304.1"/>
    </source>
</evidence>
<dbReference type="Proteomes" id="UP001218188">
    <property type="component" value="Unassembled WGS sequence"/>
</dbReference>